<dbReference type="Pfam" id="PF16898">
    <property type="entry name" value="TOPRIM_C"/>
    <property type="match status" value="1"/>
</dbReference>
<feature type="compositionally biased region" description="Basic residues" evidence="19">
    <location>
        <begin position="1433"/>
        <end position="1445"/>
    </location>
</feature>
<evidence type="ECO:0000256" key="6">
    <source>
        <dbReference type="ARBA" id="ARBA00013064"/>
    </source>
</evidence>
<dbReference type="Pfam" id="PF01751">
    <property type="entry name" value="Toprim"/>
    <property type="match status" value="1"/>
</dbReference>
<dbReference type="InterPro" id="IPR000387">
    <property type="entry name" value="Tyr_Pase_dom"/>
</dbReference>
<evidence type="ECO:0000256" key="10">
    <source>
        <dbReference type="ARBA" id="ARBA00022840"/>
    </source>
</evidence>
<dbReference type="FunFam" id="3.30.565.10:FF:000004">
    <property type="entry name" value="DNA topoisomerase 2"/>
    <property type="match status" value="1"/>
</dbReference>
<protein>
    <recommendedName>
        <fullName evidence="7">DNA topoisomerase 2</fullName>
        <ecNumber evidence="6">3.1.3.48</ecNumber>
        <ecNumber evidence="5">5.6.2.2</ecNumber>
    </recommendedName>
    <alternativeName>
        <fullName evidence="15">DNA topoisomerase II</fullName>
    </alternativeName>
</protein>
<evidence type="ECO:0000256" key="8">
    <source>
        <dbReference type="ARBA" id="ARBA00022723"/>
    </source>
</evidence>
<feature type="region of interest" description="Disordered" evidence="19">
    <location>
        <begin position="1744"/>
        <end position="1772"/>
    </location>
</feature>
<feature type="compositionally biased region" description="Acidic residues" evidence="19">
    <location>
        <begin position="1160"/>
        <end position="1178"/>
    </location>
</feature>
<dbReference type="FunFam" id="3.90.199.10:FF:000002">
    <property type="entry name" value="DNA topoisomerase 2"/>
    <property type="match status" value="1"/>
</dbReference>
<dbReference type="PROSITE" id="PS52040">
    <property type="entry name" value="TOPO_IIA"/>
    <property type="match status" value="1"/>
</dbReference>
<dbReference type="PRINTS" id="PR00418">
    <property type="entry name" value="TPI2FAMILY"/>
</dbReference>
<dbReference type="Gene3D" id="3.40.50.670">
    <property type="match status" value="1"/>
</dbReference>
<dbReference type="SMART" id="SM00434">
    <property type="entry name" value="TOP4c"/>
    <property type="match status" value="1"/>
</dbReference>
<feature type="region of interest" description="Disordered" evidence="19">
    <location>
        <begin position="2282"/>
        <end position="2323"/>
    </location>
</feature>
<dbReference type="InterPro" id="IPR029021">
    <property type="entry name" value="Prot-tyrosine_phosphatase-like"/>
</dbReference>
<dbReference type="Pfam" id="PF00581">
    <property type="entry name" value="Rhodanese"/>
    <property type="match status" value="1"/>
</dbReference>
<feature type="domain" description="Topo IIA-type catalytic" evidence="24">
    <location>
        <begin position="780"/>
        <end position="1227"/>
    </location>
</feature>
<dbReference type="Gene3D" id="3.30.230.10">
    <property type="match status" value="1"/>
</dbReference>
<dbReference type="InterPro" id="IPR034157">
    <property type="entry name" value="TOPRIM_TopoII"/>
</dbReference>
<evidence type="ECO:0000313" key="25">
    <source>
        <dbReference type="EMBL" id="KDR85220.1"/>
    </source>
</evidence>
<dbReference type="InterPro" id="IPR002205">
    <property type="entry name" value="Topo_IIA_dom_A"/>
</dbReference>
<feature type="compositionally biased region" description="Basic and acidic residues" evidence="19">
    <location>
        <begin position="2421"/>
        <end position="2433"/>
    </location>
</feature>
<evidence type="ECO:0000256" key="7">
    <source>
        <dbReference type="ARBA" id="ARBA00019635"/>
    </source>
</evidence>
<dbReference type="FunFam" id="3.30.1360.40:FF:000003">
    <property type="entry name" value="DNA topoisomerase 2"/>
    <property type="match status" value="1"/>
</dbReference>
<evidence type="ECO:0000256" key="3">
    <source>
        <dbReference type="ARBA" id="ARBA00001946"/>
    </source>
</evidence>
<feature type="region of interest" description="Disordered" evidence="19">
    <location>
        <begin position="2584"/>
        <end position="2611"/>
    </location>
</feature>
<dbReference type="InterPro" id="IPR013759">
    <property type="entry name" value="Topo_IIA_B_C"/>
</dbReference>
<keyword evidence="11" id="KW-0460">Magnesium</keyword>
<evidence type="ECO:0000259" key="21">
    <source>
        <dbReference type="PROSITE" id="PS50056"/>
    </source>
</evidence>
<dbReference type="GO" id="GO:0000712">
    <property type="term" value="P:resolution of meiotic recombination intermediates"/>
    <property type="evidence" value="ECO:0007669"/>
    <property type="project" value="TreeGrafter"/>
</dbReference>
<feature type="compositionally biased region" description="Basic and acidic residues" evidence="19">
    <location>
        <begin position="1291"/>
        <end position="1317"/>
    </location>
</feature>
<dbReference type="EMBL" id="KL142367">
    <property type="protein sequence ID" value="KDR85220.1"/>
    <property type="molecule type" value="Genomic_DNA"/>
</dbReference>
<evidence type="ECO:0000256" key="14">
    <source>
        <dbReference type="ARBA" id="ARBA00023235"/>
    </source>
</evidence>
<feature type="region of interest" description="Disordered" evidence="19">
    <location>
        <begin position="2375"/>
        <end position="2436"/>
    </location>
</feature>
<dbReference type="Gene3D" id="3.90.199.10">
    <property type="entry name" value="Topoisomerase II, domain 5"/>
    <property type="match status" value="1"/>
</dbReference>
<dbReference type="GO" id="GO:0046872">
    <property type="term" value="F:metal ion binding"/>
    <property type="evidence" value="ECO:0007669"/>
    <property type="project" value="UniProtKB-KW"/>
</dbReference>
<dbReference type="InterPro" id="IPR001154">
    <property type="entry name" value="TopoII_euk"/>
</dbReference>
<comment type="catalytic activity">
    <reaction evidence="1 17">
        <text>ATP-dependent breakage, passage and rejoining of double-stranded DNA.</text>
        <dbReference type="EC" id="5.6.2.2"/>
    </reaction>
</comment>
<feature type="domain" description="Rhodanese" evidence="22">
    <location>
        <begin position="1585"/>
        <end position="1701"/>
    </location>
</feature>
<evidence type="ECO:0000259" key="24">
    <source>
        <dbReference type="PROSITE" id="PS52040"/>
    </source>
</evidence>
<accession>A0A067TPS2</accession>
<dbReference type="CDD" id="cd16930">
    <property type="entry name" value="HATPase_TopII-like"/>
    <property type="match status" value="1"/>
</dbReference>
<dbReference type="Pfam" id="PF02518">
    <property type="entry name" value="HATPase_c"/>
    <property type="match status" value="1"/>
</dbReference>
<dbReference type="FunFam" id="3.30.230.10:FF:000008">
    <property type="entry name" value="DNA topoisomerase 2"/>
    <property type="match status" value="1"/>
</dbReference>
<dbReference type="InterPro" id="IPR013757">
    <property type="entry name" value="Topo_IIA_A_a_sf"/>
</dbReference>
<dbReference type="HOGENOM" id="CLU_227317_0_0_1"/>
<feature type="compositionally biased region" description="Acidic residues" evidence="19">
    <location>
        <begin position="1843"/>
        <end position="1853"/>
    </location>
</feature>
<dbReference type="PANTHER" id="PTHR10169">
    <property type="entry name" value="DNA TOPOISOMERASE/GYRASE"/>
    <property type="match status" value="1"/>
</dbReference>
<evidence type="ECO:0000256" key="18">
    <source>
        <dbReference type="SAM" id="Coils"/>
    </source>
</evidence>
<feature type="active site" description="O-(5'-phospho-DNA)-tyrosine intermediate" evidence="17">
    <location>
        <position position="870"/>
    </location>
</feature>
<dbReference type="InterPro" id="IPR020568">
    <property type="entry name" value="Ribosomal_Su5_D2-typ_SF"/>
</dbReference>
<dbReference type="Gene3D" id="3.40.250.10">
    <property type="entry name" value="Rhodanese-like domain"/>
    <property type="match status" value="1"/>
</dbReference>
<dbReference type="GO" id="GO:0006265">
    <property type="term" value="P:DNA topological change"/>
    <property type="evidence" value="ECO:0007669"/>
    <property type="project" value="UniProtKB-UniRule"/>
</dbReference>
<dbReference type="InterPro" id="IPR013506">
    <property type="entry name" value="Topo_IIA_bsu_dom2"/>
</dbReference>
<feature type="region of interest" description="Disordered" evidence="19">
    <location>
        <begin position="1825"/>
        <end position="1853"/>
    </location>
</feature>
<evidence type="ECO:0000256" key="17">
    <source>
        <dbReference type="PROSITE-ProRule" id="PRU01384"/>
    </source>
</evidence>
<dbReference type="GO" id="GO:0000819">
    <property type="term" value="P:sister chromatid segregation"/>
    <property type="evidence" value="ECO:0007669"/>
    <property type="project" value="TreeGrafter"/>
</dbReference>
<dbReference type="CDD" id="cd03481">
    <property type="entry name" value="TopoIIA_Trans_ScTopoIIA"/>
    <property type="match status" value="1"/>
</dbReference>
<dbReference type="Gene3D" id="3.30.1360.40">
    <property type="match status" value="1"/>
</dbReference>
<keyword evidence="10" id="KW-0067">ATP-binding</keyword>
<dbReference type="InterPro" id="IPR001763">
    <property type="entry name" value="Rhodanese-like_dom"/>
</dbReference>
<feature type="compositionally biased region" description="Low complexity" evidence="19">
    <location>
        <begin position="34"/>
        <end position="48"/>
    </location>
</feature>
<evidence type="ECO:0000256" key="2">
    <source>
        <dbReference type="ARBA" id="ARBA00001913"/>
    </source>
</evidence>
<evidence type="ECO:0000256" key="5">
    <source>
        <dbReference type="ARBA" id="ARBA00012895"/>
    </source>
</evidence>
<dbReference type="InterPro" id="IPR003594">
    <property type="entry name" value="HATPase_dom"/>
</dbReference>
<feature type="region of interest" description="Disordered" evidence="19">
    <location>
        <begin position="1151"/>
        <end position="1178"/>
    </location>
</feature>
<dbReference type="PROSITE" id="PS00177">
    <property type="entry name" value="TOPOISOMERASE_II"/>
    <property type="match status" value="1"/>
</dbReference>
<feature type="compositionally biased region" description="Basic and acidic residues" evidence="19">
    <location>
        <begin position="2584"/>
        <end position="2595"/>
    </location>
</feature>
<keyword evidence="26" id="KW-1185">Reference proteome</keyword>
<dbReference type="PROSITE" id="PS50880">
    <property type="entry name" value="TOPRIM"/>
    <property type="match status" value="1"/>
</dbReference>
<dbReference type="GO" id="GO:0004725">
    <property type="term" value="F:protein tyrosine phosphatase activity"/>
    <property type="evidence" value="ECO:0007669"/>
    <property type="project" value="UniProtKB-EC"/>
</dbReference>
<dbReference type="PROSITE" id="PS50206">
    <property type="entry name" value="RHODANESE_3"/>
    <property type="match status" value="1"/>
</dbReference>
<dbReference type="EC" id="5.6.2.2" evidence="5"/>
<dbReference type="Pfam" id="PF00102">
    <property type="entry name" value="Y_phosphatase"/>
    <property type="match status" value="2"/>
</dbReference>
<reference evidence="26" key="1">
    <citation type="journal article" date="2014" name="Proc. Natl. Acad. Sci. U.S.A.">
        <title>Extensive sampling of basidiomycete genomes demonstrates inadequacy of the white-rot/brown-rot paradigm for wood decay fungi.</title>
        <authorList>
            <person name="Riley R."/>
            <person name="Salamov A.A."/>
            <person name="Brown D.W."/>
            <person name="Nagy L.G."/>
            <person name="Floudas D."/>
            <person name="Held B.W."/>
            <person name="Levasseur A."/>
            <person name="Lombard V."/>
            <person name="Morin E."/>
            <person name="Otillar R."/>
            <person name="Lindquist E.A."/>
            <person name="Sun H."/>
            <person name="LaButti K.M."/>
            <person name="Schmutz J."/>
            <person name="Jabbour D."/>
            <person name="Luo H."/>
            <person name="Baker S.E."/>
            <person name="Pisabarro A.G."/>
            <person name="Walton J.D."/>
            <person name="Blanchette R.A."/>
            <person name="Henrissat B."/>
            <person name="Martin F."/>
            <person name="Cullen D."/>
            <person name="Hibbett D.S."/>
            <person name="Grigoriev I.V."/>
        </authorList>
    </citation>
    <scope>NUCLEOTIDE SEQUENCE [LARGE SCALE GENOMIC DNA]</scope>
    <source>
        <strain evidence="26">CBS 339.88</strain>
    </source>
</reference>
<dbReference type="GO" id="GO:0005634">
    <property type="term" value="C:nucleus"/>
    <property type="evidence" value="ECO:0007669"/>
    <property type="project" value="TreeGrafter"/>
</dbReference>
<dbReference type="SMART" id="SM00194">
    <property type="entry name" value="PTPc"/>
    <property type="match status" value="1"/>
</dbReference>
<feature type="compositionally biased region" description="Polar residues" evidence="19">
    <location>
        <begin position="2375"/>
        <end position="2404"/>
    </location>
</feature>
<dbReference type="SMART" id="SM00387">
    <property type="entry name" value="HATPase_c"/>
    <property type="match status" value="1"/>
</dbReference>
<dbReference type="InterPro" id="IPR016130">
    <property type="entry name" value="Tyr_Pase_AS"/>
</dbReference>
<feature type="coiled-coil region" evidence="18">
    <location>
        <begin position="1190"/>
        <end position="1217"/>
    </location>
</feature>
<dbReference type="CDD" id="cd03365">
    <property type="entry name" value="TOPRIM_TopoIIA"/>
    <property type="match status" value="1"/>
</dbReference>
<comment type="cofactor">
    <cofactor evidence="2">
        <name>Ca(2+)</name>
        <dbReference type="ChEBI" id="CHEBI:29108"/>
    </cofactor>
</comment>
<keyword evidence="12 17" id="KW-0799">Topoisomerase</keyword>
<dbReference type="SUPFAM" id="SSF52799">
    <property type="entry name" value="(Phosphotyrosine protein) phosphatases II"/>
    <property type="match status" value="1"/>
</dbReference>
<evidence type="ECO:0000313" key="26">
    <source>
        <dbReference type="Proteomes" id="UP000027222"/>
    </source>
</evidence>
<dbReference type="InterPro" id="IPR014721">
    <property type="entry name" value="Ribsml_uS5_D2-typ_fold_subgr"/>
</dbReference>
<feature type="domain" description="Toprim" evidence="23">
    <location>
        <begin position="534"/>
        <end position="648"/>
    </location>
</feature>
<keyword evidence="18" id="KW-0175">Coiled coil</keyword>
<dbReference type="InterPro" id="IPR031660">
    <property type="entry name" value="TOPRIM_C"/>
</dbReference>
<dbReference type="PROSITE" id="PS00383">
    <property type="entry name" value="TYR_PHOSPHATASE_1"/>
    <property type="match status" value="1"/>
</dbReference>
<dbReference type="InterPro" id="IPR003595">
    <property type="entry name" value="Tyr_Pase_cat"/>
</dbReference>
<name>A0A067TPS2_GALM3</name>
<dbReference type="EC" id="3.1.3.48" evidence="6"/>
<evidence type="ECO:0000256" key="11">
    <source>
        <dbReference type="ARBA" id="ARBA00022842"/>
    </source>
</evidence>
<dbReference type="PRINTS" id="PR01158">
    <property type="entry name" value="TOPISMRASEII"/>
</dbReference>
<keyword evidence="8" id="KW-0479">Metal-binding</keyword>
<dbReference type="PANTHER" id="PTHR10169:SF38">
    <property type="entry name" value="DNA TOPOISOMERASE 2"/>
    <property type="match status" value="1"/>
</dbReference>
<feature type="compositionally biased region" description="Basic and acidic residues" evidence="19">
    <location>
        <begin position="2666"/>
        <end position="2678"/>
    </location>
</feature>
<dbReference type="GO" id="GO:0003918">
    <property type="term" value="F:DNA topoisomerase type II (double strand cut, ATP-hydrolyzing) activity"/>
    <property type="evidence" value="ECO:0007669"/>
    <property type="project" value="UniProtKB-EC"/>
</dbReference>
<feature type="compositionally biased region" description="Acidic residues" evidence="19">
    <location>
        <begin position="67"/>
        <end position="85"/>
    </location>
</feature>
<feature type="domain" description="Tyrosine specific protein phosphatases" evidence="21">
    <location>
        <begin position="2164"/>
        <end position="2185"/>
    </location>
</feature>
<dbReference type="InterPro" id="IPR013760">
    <property type="entry name" value="Topo_IIA-like_dom_sf"/>
</dbReference>
<feature type="region of interest" description="Disordered" evidence="19">
    <location>
        <begin position="2458"/>
        <end position="2511"/>
    </location>
</feature>
<dbReference type="SMART" id="SM00433">
    <property type="entry name" value="TOP2c"/>
    <property type="match status" value="1"/>
</dbReference>
<feature type="domain" description="Tyrosine-protein phosphatase" evidence="20">
    <location>
        <begin position="1915"/>
        <end position="2208"/>
    </location>
</feature>
<evidence type="ECO:0000256" key="15">
    <source>
        <dbReference type="ARBA" id="ARBA00031138"/>
    </source>
</evidence>
<evidence type="ECO:0000256" key="13">
    <source>
        <dbReference type="ARBA" id="ARBA00023125"/>
    </source>
</evidence>
<dbReference type="InterPro" id="IPR050634">
    <property type="entry name" value="DNA_Topoisomerase_II"/>
</dbReference>
<dbReference type="SMART" id="SM00404">
    <property type="entry name" value="PTPc_motif"/>
    <property type="match status" value="1"/>
</dbReference>
<dbReference type="InterPro" id="IPR000242">
    <property type="entry name" value="PTP_cat"/>
</dbReference>
<evidence type="ECO:0000256" key="9">
    <source>
        <dbReference type="ARBA" id="ARBA00022741"/>
    </source>
</evidence>
<keyword evidence="13 17" id="KW-0238">DNA-binding</keyword>
<dbReference type="Gene3D" id="1.10.268.10">
    <property type="entry name" value="Topoisomerase, domain 3"/>
    <property type="match status" value="1"/>
</dbReference>
<keyword evidence="9" id="KW-0547">Nucleotide-binding</keyword>
<comment type="similarity">
    <text evidence="4">Belongs to the type II topoisomerase family.</text>
</comment>
<dbReference type="SUPFAM" id="SSF55874">
    <property type="entry name" value="ATPase domain of HSP90 chaperone/DNA topoisomerase II/histidine kinase"/>
    <property type="match status" value="1"/>
</dbReference>
<dbReference type="SUPFAM" id="SSF56719">
    <property type="entry name" value="Type II DNA topoisomerase"/>
    <property type="match status" value="1"/>
</dbReference>
<evidence type="ECO:0000256" key="12">
    <source>
        <dbReference type="ARBA" id="ARBA00023029"/>
    </source>
</evidence>
<dbReference type="GO" id="GO:0003677">
    <property type="term" value="F:DNA binding"/>
    <property type="evidence" value="ECO:0007669"/>
    <property type="project" value="UniProtKB-UniRule"/>
</dbReference>
<evidence type="ECO:0000259" key="23">
    <source>
        <dbReference type="PROSITE" id="PS50880"/>
    </source>
</evidence>
<dbReference type="FunFam" id="3.30.1490.30:FF:000001">
    <property type="entry name" value="DNA topoisomerase 2"/>
    <property type="match status" value="1"/>
</dbReference>
<dbReference type="SUPFAM" id="SSF52821">
    <property type="entry name" value="Rhodanese/Cell cycle control phosphatase"/>
    <property type="match status" value="1"/>
</dbReference>
<dbReference type="InterPro" id="IPR006171">
    <property type="entry name" value="TOPRIM_dom"/>
</dbReference>
<feature type="region of interest" description="Disordered" evidence="19">
    <location>
        <begin position="2628"/>
        <end position="2702"/>
    </location>
</feature>
<sequence length="2702" mass="299970">MSSSEGEDFQNFDNVMSGSESEDYEPVAKKAAPKPKSAPKVAGKPKPSTVKAKPKATLKKVLVDHDDNADENAMDIDKDASDDEQPNASTSKSEPKKKKTATETYTKLTQLEHILKRPDSYIGSVETITQTMWTYDAETKRMVYRDVKYVPGFFKIVDEILVNAADNKINDSNMDTLKVTIDVEESTISVFNNGRGIPIEIHEREKIYVPELIFGHLLSSSNYDDDEKKLTGGRNGYGAKLANIYSHEFTVETADKNTQQKYRQTWTDNMGKCGKPKITKNPKSEEYTRITFKPDLKRFGMDKIDEDTASLLRKRVYDMAGVVKDIKVFLNDERLKIKNFKQYVEMYINSAQAEAAETSGGAAQPKPTVIHDQAGSRWEIAFAVSDGTFQHVSFANSISTSKGGTHVAYIADQIAKNLVTAISKKNKAATVKPAQIKNHMWIFINALIVNPTFDSQTKETLTLPASKFGSKPVLSEDFMKKVLKSSIVDNVLNWAKYKADQQIKKTDGTKRERLLGLTKLSDANNAGTKHAKDCTLILTEGDSAKALAVGGLGVVGRDNFGVFPLRGKLLNVREAKHDQIMKNEEIQNIKKIMGLQHNKDYSSTTSLRYGRIMIMTDQDHDGSHIKGLLINFLDHFYPSLLKLPEFLVEFVTPIVRVTKGKQRRDFFTIPEYEQWLEDTPDAKRWVSKYFKGLGTSEDADAREYFNHMEKHMIPFAPMEEGERDLIDLAFSKKKADDRKEWLRQFKPGTYLDHRMDEIPYTDFINKELILFSMADNIRSIPSVADGLKPGQRKVIWGLFKRKLKTEAKVFQLCGYIAEKSAYHHGEVSLGATIINLAQEFVGSNNLNLLRPKGQFGTRDTGGKDHAAARYIFTEPMPLARVIFNPSDDPLLNQQKDDNSLIEPEFYMPIIPLVLINGAEGIGTGWSTNIPCYNPTDIVANIRRLMNGEELVPMVPWWRGFKGEIKPVAKHKYDVFGVVKKLNDTTVEITELPIHRWTQPYKAELEAMILGDKEKDREGVIKDFKEHHDNMNVHFIVTMSAKDLEKAEEQGLLEFFKLTSKLNTSNMICFDFEGKIKKYDSPEEILEDFYPIRLAYYQKRKDFAANEIQTQFEKLMNQARFVQMIVNKELVVSNRKKVDIVADLRKHKFRPFPKNAKNKGDEEEEEEEVDGNEAGNEADSDFDYLLGMAIWSLTKEKIERLKEQAAEKEAELLALLEKSPKDLWNTDLDMFVKEWERSCIEFEEKKIMGANGKKVKRKQAVLRTRKSIGTRDGSDNDDDFKPIKATAAAKRKPAETKRVASGSKEKEDVKPKKEDAPPKRKAAVQQKKVIELDDSDDEAAPPPKPKSKTTAKKPAVAIKSDEEDEPPLPKSKPKAPAKKPVGSESDSDVEVVEKAPTKPIAGSDSDQAPPKRKAASKPMVIDSDSESDAAPSKGKGKAPVRPKRKSMGSTDSESEDELAPSKPAKKIKAGPAGKLARKMKPASPKKGSSDYETIAVARAPGRAAKAGAKKYVEIVSDDSESGGSMFVDDFAANPVAVPCHPHAHFAKAIADRFASSPMLSAQTTPVPAPSSPFPAIDLPDLPACLDDPATLLLDIRPHAAYSNARIPRAVSLSVPSTLLKRPLFSLERLSAMLPSASARNRFSAWHAASRILVYDADSVAVADSSNIAGLLRKFKSDGFQGDLVWLKGGFQAVWRDRRDLIDTLPPTPDAEADDEDDDHHKSSILRTRHLPMAAFSLSSTTVHNSPHFNSSVAPPARRPPSLHPLPAATSASANSHPAFNPFFDTIRQNTELSHGITERIPLRLPRRVRRRIPDLPFPWLQEIARRAANAPPHDKSLSDSSSSESEDDEGANPTDIEEGKEALAMQFFKIELSEQRRLMGVMEHHSKESGQHSEQSSQSAVPFPYSITAGVEKGAKNRYRHIWPFEHARVRLHQKREADDDYVNASYIQPLGTNRRYIATQGPLPATFTDFWTLCWEQNVHVIVMLTREVEGAMVKCGAYWTDTVFGPLRLRLVSTEGLAPPDERPATAGFFAGHSTMSVHSSRPQSRRFPHSAGSQRRYRHHHYHNKRSETVKRTFELTHIGYPAVKPRKIIHLQYLEWPDLNVPEDPRGVLSLIKQVDEAVEETRMDAQLSDVKKRKKGDQIPIHEIDENSGIGKHALASNHPVLLHCSAGVGRTGGFIAVDAILDAIRREVRSKNMGATDDDAMDVDHGDTKGTISTAPLAVSSGVECGKTAEQGSGLLVHVPVATPMQVDQPDSAGSDVGCPATFPSGTMRWAENVRDETGVSGTSAQRQPTIQDEVVSANSTASLSTPGSSRGGSSSETRQFHGSYYYNSSSSIGTSVSGTSSSSKANIPSSSYTRDISLTSDLRQTALNNQQSAIERTRTMSTPSMNTRTLPPSLSKGSLPQLGQAARSTPSLSKQSERTNGQKDESPTNRVAQTSALSFDFSNTSPFKLKSLVGGMSSDGEPPSRSQSPSADEATTYRLSLPPQPSIPVIPSYPMDGSSPEEQQTKTFDYKEPRPLHEDHTPPVLTTLGDPIWEVIQDMREQRMSLCQSLRQYVFVHAAIIEGALMVIDEEREIAEGLKPRTRSSKADQESSPTSPVFTDAQPPLRVQPTHPYSHEIASIASSSSMSIGKRGASPTELTKEDKEGDVMLSKRPSIKRKQRSGDDLLVDDARYHPVPARATPRALHAGVSSARAMPP</sequence>
<gene>
    <name evidence="25" type="ORF">GALMADRAFT_149704</name>
</gene>
<dbReference type="Gene3D" id="3.90.190.10">
    <property type="entry name" value="Protein tyrosine phosphatase superfamily"/>
    <property type="match status" value="2"/>
</dbReference>
<dbReference type="Gene3D" id="3.30.1490.30">
    <property type="match status" value="1"/>
</dbReference>
<dbReference type="SUPFAM" id="SSF54211">
    <property type="entry name" value="Ribosomal protein S5 domain 2-like"/>
    <property type="match status" value="1"/>
</dbReference>
<dbReference type="Gene3D" id="3.30.565.10">
    <property type="entry name" value="Histidine kinase-like ATPase, C-terminal domain"/>
    <property type="match status" value="1"/>
</dbReference>
<dbReference type="Pfam" id="PF00521">
    <property type="entry name" value="DNA_topoisoIV"/>
    <property type="match status" value="1"/>
</dbReference>
<evidence type="ECO:0000259" key="20">
    <source>
        <dbReference type="PROSITE" id="PS50055"/>
    </source>
</evidence>
<dbReference type="PROSITE" id="PS50056">
    <property type="entry name" value="TYR_PHOSPHATASE_2"/>
    <property type="match status" value="1"/>
</dbReference>
<dbReference type="InterPro" id="IPR018522">
    <property type="entry name" value="TopoIIA_CS"/>
</dbReference>
<dbReference type="InterPro" id="IPR036873">
    <property type="entry name" value="Rhodanese-like_dom_sf"/>
</dbReference>
<evidence type="ECO:0000256" key="16">
    <source>
        <dbReference type="ARBA" id="ARBA00053943"/>
    </source>
</evidence>
<evidence type="ECO:0000256" key="19">
    <source>
        <dbReference type="SAM" id="MobiDB-lite"/>
    </source>
</evidence>
<feature type="compositionally biased region" description="Polar residues" evidence="19">
    <location>
        <begin position="2285"/>
        <end position="2307"/>
    </location>
</feature>
<comment type="function">
    <text evidence="16">Control of topological states of DNA by transient breakage and subsequent rejoining of DNA strands. Topoisomerase II makes double-strand breaks.</text>
</comment>
<dbReference type="GO" id="GO:0005524">
    <property type="term" value="F:ATP binding"/>
    <property type="evidence" value="ECO:0007669"/>
    <property type="project" value="UniProtKB-KW"/>
</dbReference>
<proteinExistence type="inferred from homology"/>
<dbReference type="PROSITE" id="PS50055">
    <property type="entry name" value="TYR_PHOSPHATASE_PTP"/>
    <property type="match status" value="1"/>
</dbReference>
<comment type="cofactor">
    <cofactor evidence="3">
        <name>Mg(2+)</name>
        <dbReference type="ChEBI" id="CHEBI:18420"/>
    </cofactor>
</comment>
<feature type="region of interest" description="Disordered" evidence="19">
    <location>
        <begin position="2337"/>
        <end position="2357"/>
    </location>
</feature>
<dbReference type="Pfam" id="PF00204">
    <property type="entry name" value="DNA_gyraseB"/>
    <property type="match status" value="1"/>
</dbReference>
<keyword evidence="14 17" id="KW-0413">Isomerase</keyword>
<dbReference type="CDD" id="cd00187">
    <property type="entry name" value="TOP4c"/>
    <property type="match status" value="1"/>
</dbReference>
<dbReference type="OrthoDB" id="276498at2759"/>
<feature type="compositionally biased region" description="Low complexity" evidence="19">
    <location>
        <begin position="2308"/>
        <end position="2321"/>
    </location>
</feature>
<dbReference type="FunFam" id="3.40.50.670:FF:000001">
    <property type="entry name" value="DNA topoisomerase 2"/>
    <property type="match status" value="2"/>
</dbReference>
<dbReference type="InterPro" id="IPR001241">
    <property type="entry name" value="Topo_IIA"/>
</dbReference>
<feature type="region of interest" description="Disordered" evidence="19">
    <location>
        <begin position="1"/>
        <end position="104"/>
    </location>
</feature>
<evidence type="ECO:0000256" key="1">
    <source>
        <dbReference type="ARBA" id="ARBA00000185"/>
    </source>
</evidence>
<dbReference type="InterPro" id="IPR036890">
    <property type="entry name" value="HATPase_C_sf"/>
</dbReference>
<organism evidence="25 26">
    <name type="scientific">Galerina marginata (strain CBS 339.88)</name>
    <dbReference type="NCBI Taxonomy" id="685588"/>
    <lineage>
        <taxon>Eukaryota</taxon>
        <taxon>Fungi</taxon>
        <taxon>Dikarya</taxon>
        <taxon>Basidiomycota</taxon>
        <taxon>Agaricomycotina</taxon>
        <taxon>Agaricomycetes</taxon>
        <taxon>Agaricomycetidae</taxon>
        <taxon>Agaricales</taxon>
        <taxon>Agaricineae</taxon>
        <taxon>Strophariaceae</taxon>
        <taxon>Galerina</taxon>
    </lineage>
</organism>
<dbReference type="Proteomes" id="UP000027222">
    <property type="component" value="Unassembled WGS sequence"/>
</dbReference>
<feature type="region of interest" description="Disordered" evidence="19">
    <location>
        <begin position="1265"/>
        <end position="1487"/>
    </location>
</feature>
<evidence type="ECO:0000259" key="22">
    <source>
        <dbReference type="PROSITE" id="PS50206"/>
    </source>
</evidence>
<feature type="compositionally biased region" description="Acidic residues" evidence="19">
    <location>
        <begin position="1"/>
        <end position="10"/>
    </location>
</feature>
<dbReference type="InterPro" id="IPR013758">
    <property type="entry name" value="Topo_IIA_A/C_ab"/>
</dbReference>
<evidence type="ECO:0000256" key="4">
    <source>
        <dbReference type="ARBA" id="ARBA00011080"/>
    </source>
</evidence>
<dbReference type="STRING" id="685588.A0A067TPS2"/>